<evidence type="ECO:0000256" key="8">
    <source>
        <dbReference type="ARBA" id="ARBA00023049"/>
    </source>
</evidence>
<organism evidence="11 12">
    <name type="scientific">Candidatus Anaerobutyricum stercoripullorum</name>
    <dbReference type="NCBI Taxonomy" id="2838456"/>
    <lineage>
        <taxon>Bacteria</taxon>
        <taxon>Bacillati</taxon>
        <taxon>Bacillota</taxon>
        <taxon>Clostridia</taxon>
        <taxon>Lachnospirales</taxon>
        <taxon>Lachnospiraceae</taxon>
        <taxon>Anaerobutyricum</taxon>
    </lineage>
</organism>
<evidence type="ECO:0000313" key="11">
    <source>
        <dbReference type="EMBL" id="HIX73431.1"/>
    </source>
</evidence>
<comment type="similarity">
    <text evidence="2 9">Belongs to the peptidase M18 family.</text>
</comment>
<dbReference type="PANTHER" id="PTHR28570:SF3">
    <property type="entry name" value="ASPARTYL AMINOPEPTIDASE"/>
    <property type="match status" value="1"/>
</dbReference>
<evidence type="ECO:0000256" key="9">
    <source>
        <dbReference type="RuleBase" id="RU004386"/>
    </source>
</evidence>
<keyword evidence="5 9" id="KW-0479">Metal-binding</keyword>
<reference evidence="11" key="1">
    <citation type="journal article" date="2021" name="PeerJ">
        <title>Extensive microbial diversity within the chicken gut microbiome revealed by metagenomics and culture.</title>
        <authorList>
            <person name="Gilroy R."/>
            <person name="Ravi A."/>
            <person name="Getino M."/>
            <person name="Pursley I."/>
            <person name="Horton D.L."/>
            <person name="Alikhan N.F."/>
            <person name="Baker D."/>
            <person name="Gharbi K."/>
            <person name="Hall N."/>
            <person name="Watson M."/>
            <person name="Adriaenssens E.M."/>
            <person name="Foster-Nyarko E."/>
            <person name="Jarju S."/>
            <person name="Secka A."/>
            <person name="Antonio M."/>
            <person name="Oren A."/>
            <person name="Chaudhuri R.R."/>
            <person name="La Ragione R."/>
            <person name="Hildebrand F."/>
            <person name="Pallen M.J."/>
        </authorList>
    </citation>
    <scope>NUCLEOTIDE SEQUENCE</scope>
    <source>
        <strain evidence="11">ChiSxjej3B15-1167</strain>
    </source>
</reference>
<gene>
    <name evidence="11" type="ORF">H9849_10470</name>
</gene>
<name>A0A9D1X6F6_9FIRM</name>
<evidence type="ECO:0000256" key="10">
    <source>
        <dbReference type="RuleBase" id="RU004387"/>
    </source>
</evidence>
<dbReference type="Pfam" id="PF02127">
    <property type="entry name" value="Peptidase_M18"/>
    <property type="match status" value="1"/>
</dbReference>
<dbReference type="PANTHER" id="PTHR28570">
    <property type="entry name" value="ASPARTYL AMINOPEPTIDASE"/>
    <property type="match status" value="1"/>
</dbReference>
<keyword evidence="7 9" id="KW-0862">Zinc</keyword>
<dbReference type="AlphaFoldDB" id="A0A9D1X6F6"/>
<keyword evidence="6 9" id="KW-0378">Hydrolase</keyword>
<evidence type="ECO:0000256" key="4">
    <source>
        <dbReference type="ARBA" id="ARBA00022670"/>
    </source>
</evidence>
<dbReference type="InterPro" id="IPR001948">
    <property type="entry name" value="Peptidase_M18"/>
</dbReference>
<evidence type="ECO:0000256" key="3">
    <source>
        <dbReference type="ARBA" id="ARBA00022438"/>
    </source>
</evidence>
<evidence type="ECO:0000256" key="6">
    <source>
        <dbReference type="ARBA" id="ARBA00022801"/>
    </source>
</evidence>
<dbReference type="GO" id="GO:0008270">
    <property type="term" value="F:zinc ion binding"/>
    <property type="evidence" value="ECO:0007669"/>
    <property type="project" value="InterPro"/>
</dbReference>
<evidence type="ECO:0000256" key="2">
    <source>
        <dbReference type="ARBA" id="ARBA00008290"/>
    </source>
</evidence>
<sequence>MNTLFDCLKKGTAPQQVVAFAREYLREEGFEELYYDRLFSPRLSGRYFITPFPDVLFAFTMGQRRAYIQPARMAFAHVDQPCFKVKARPEFRSMESDMLNVEVYGGMMDHTWFDRPLGMAGTVFLKGESLFHPQAVLYDSKRPVAVIPGIAIHMQRDANSGWKIDRQKELMPVTGVTGASWTEGAFVHFLARELNVDDSEILSFELNLYNYDEPQLIGLSRDLVLSPRLDNLASVSALLEALVEGERGNGINLIGLFNHEEVGSFTRSGADSDLLKNILEGIYHALGCDSEMFRASMAGSVYLSVDGAHGAHPNYPDRCDTTTRAYVGKGVAVKGSGTFKYATDAKVQAILTGLSEKYDVPLQIINDRNNIRGGSTLGPMIGAHIPMRGCDIGIPMWAMHSARETMALSDYEALCQIVTAFFAD</sequence>
<proteinExistence type="inferred from homology"/>
<dbReference type="Gene3D" id="3.40.630.10">
    <property type="entry name" value="Zn peptidases"/>
    <property type="match status" value="1"/>
</dbReference>
<keyword evidence="8 9" id="KW-0482">Metalloprotease</keyword>
<dbReference type="InterPro" id="IPR023358">
    <property type="entry name" value="Peptidase_M18_dom2"/>
</dbReference>
<reference evidence="11" key="2">
    <citation type="submission" date="2021-04" db="EMBL/GenBank/DDBJ databases">
        <authorList>
            <person name="Gilroy R."/>
        </authorList>
    </citation>
    <scope>NUCLEOTIDE SEQUENCE</scope>
    <source>
        <strain evidence="11">ChiSxjej3B15-1167</strain>
    </source>
</reference>
<evidence type="ECO:0000256" key="1">
    <source>
        <dbReference type="ARBA" id="ARBA00001947"/>
    </source>
</evidence>
<dbReference type="NCBIfam" id="NF002759">
    <property type="entry name" value="PRK02813.1"/>
    <property type="match status" value="1"/>
</dbReference>
<dbReference type="EC" id="3.4.11.-" evidence="10"/>
<dbReference type="SUPFAM" id="SSF101821">
    <property type="entry name" value="Aminopeptidase/glucanase lid domain"/>
    <property type="match status" value="1"/>
</dbReference>
<dbReference type="GO" id="GO:0008237">
    <property type="term" value="F:metallopeptidase activity"/>
    <property type="evidence" value="ECO:0007669"/>
    <property type="project" value="UniProtKB-KW"/>
</dbReference>
<comment type="caution">
    <text evidence="11">The sequence shown here is derived from an EMBL/GenBank/DDBJ whole genome shotgun (WGS) entry which is preliminary data.</text>
</comment>
<dbReference type="GO" id="GO:0005737">
    <property type="term" value="C:cytoplasm"/>
    <property type="evidence" value="ECO:0007669"/>
    <property type="project" value="UniProtKB-ARBA"/>
</dbReference>
<dbReference type="GO" id="GO:0004177">
    <property type="term" value="F:aminopeptidase activity"/>
    <property type="evidence" value="ECO:0007669"/>
    <property type="project" value="UniProtKB-KW"/>
</dbReference>
<keyword evidence="4 9" id="KW-0645">Protease</keyword>
<dbReference type="Proteomes" id="UP000886805">
    <property type="component" value="Unassembled WGS sequence"/>
</dbReference>
<dbReference type="Gene3D" id="2.30.250.10">
    <property type="entry name" value="Aminopeptidase i, Domain 2"/>
    <property type="match status" value="1"/>
</dbReference>
<accession>A0A9D1X6F6</accession>
<evidence type="ECO:0000313" key="12">
    <source>
        <dbReference type="Proteomes" id="UP000886805"/>
    </source>
</evidence>
<comment type="cofactor">
    <cofactor evidence="1 10">
        <name>Zn(2+)</name>
        <dbReference type="ChEBI" id="CHEBI:29105"/>
    </cofactor>
</comment>
<evidence type="ECO:0000256" key="7">
    <source>
        <dbReference type="ARBA" id="ARBA00022833"/>
    </source>
</evidence>
<evidence type="ECO:0000256" key="5">
    <source>
        <dbReference type="ARBA" id="ARBA00022723"/>
    </source>
</evidence>
<keyword evidence="3 9" id="KW-0031">Aminopeptidase</keyword>
<dbReference type="GO" id="GO:0006508">
    <property type="term" value="P:proteolysis"/>
    <property type="evidence" value="ECO:0007669"/>
    <property type="project" value="UniProtKB-KW"/>
</dbReference>
<dbReference type="SUPFAM" id="SSF53187">
    <property type="entry name" value="Zn-dependent exopeptidases"/>
    <property type="match status" value="1"/>
</dbReference>
<protein>
    <recommendedName>
        <fullName evidence="10">M18 family aminopeptidase</fullName>
        <ecNumber evidence="10">3.4.11.-</ecNumber>
    </recommendedName>
</protein>
<dbReference type="PRINTS" id="PR00932">
    <property type="entry name" value="AMINO1PTASE"/>
</dbReference>
<dbReference type="EMBL" id="DXEQ01000320">
    <property type="protein sequence ID" value="HIX73431.1"/>
    <property type="molecule type" value="Genomic_DNA"/>
</dbReference>